<dbReference type="AlphaFoldDB" id="A0A3Q3MKB2"/>
<evidence type="ECO:0000256" key="2">
    <source>
        <dbReference type="ARBA" id="ARBA00022801"/>
    </source>
</evidence>
<feature type="chain" id="PRO_5018783479" description="Peptidase S1 domain-containing protein" evidence="6">
    <location>
        <begin position="20"/>
        <end position="311"/>
    </location>
</feature>
<evidence type="ECO:0000259" key="7">
    <source>
        <dbReference type="PROSITE" id="PS50240"/>
    </source>
</evidence>
<dbReference type="PRINTS" id="PR00722">
    <property type="entry name" value="CHYMOTRYPSIN"/>
</dbReference>
<dbReference type="Proteomes" id="UP000261660">
    <property type="component" value="Unplaced"/>
</dbReference>
<name>A0A3Q3MKB2_9LABR</name>
<evidence type="ECO:0000256" key="5">
    <source>
        <dbReference type="RuleBase" id="RU363034"/>
    </source>
</evidence>
<keyword evidence="3 5" id="KW-0720">Serine protease</keyword>
<dbReference type="PANTHER" id="PTHR24252">
    <property type="entry name" value="ACROSIN-RELATED"/>
    <property type="match status" value="1"/>
</dbReference>
<dbReference type="GO" id="GO:0004252">
    <property type="term" value="F:serine-type endopeptidase activity"/>
    <property type="evidence" value="ECO:0007669"/>
    <property type="project" value="InterPro"/>
</dbReference>
<evidence type="ECO:0000313" key="8">
    <source>
        <dbReference type="Ensembl" id="ENSLBEP00000020750.1"/>
    </source>
</evidence>
<feature type="domain" description="Peptidase S1" evidence="7">
    <location>
        <begin position="37"/>
        <end position="264"/>
    </location>
</feature>
<evidence type="ECO:0000313" key="9">
    <source>
        <dbReference type="Proteomes" id="UP000261660"/>
    </source>
</evidence>
<feature type="signal peptide" evidence="6">
    <location>
        <begin position="1"/>
        <end position="19"/>
    </location>
</feature>
<keyword evidence="9" id="KW-1185">Reference proteome</keyword>
<dbReference type="Ensembl" id="ENSLBET00000021878.1">
    <property type="protein sequence ID" value="ENSLBEP00000020750.1"/>
    <property type="gene ID" value="ENSLBEG00000015914.1"/>
</dbReference>
<dbReference type="SUPFAM" id="SSF50494">
    <property type="entry name" value="Trypsin-like serine proteases"/>
    <property type="match status" value="1"/>
</dbReference>
<dbReference type="InterPro" id="IPR001314">
    <property type="entry name" value="Peptidase_S1A"/>
</dbReference>
<dbReference type="GO" id="GO:0006508">
    <property type="term" value="P:proteolysis"/>
    <property type="evidence" value="ECO:0007669"/>
    <property type="project" value="UniProtKB-KW"/>
</dbReference>
<evidence type="ECO:0000256" key="1">
    <source>
        <dbReference type="ARBA" id="ARBA00022670"/>
    </source>
</evidence>
<protein>
    <recommendedName>
        <fullName evidence="7">Peptidase S1 domain-containing protein</fullName>
    </recommendedName>
</protein>
<evidence type="ECO:0000256" key="4">
    <source>
        <dbReference type="ARBA" id="ARBA00023157"/>
    </source>
</evidence>
<organism evidence="8 9">
    <name type="scientific">Labrus bergylta</name>
    <name type="common">ballan wrasse</name>
    <dbReference type="NCBI Taxonomy" id="56723"/>
    <lineage>
        <taxon>Eukaryota</taxon>
        <taxon>Metazoa</taxon>
        <taxon>Chordata</taxon>
        <taxon>Craniata</taxon>
        <taxon>Vertebrata</taxon>
        <taxon>Euteleostomi</taxon>
        <taxon>Actinopterygii</taxon>
        <taxon>Neopterygii</taxon>
        <taxon>Teleostei</taxon>
        <taxon>Neoteleostei</taxon>
        <taxon>Acanthomorphata</taxon>
        <taxon>Eupercaria</taxon>
        <taxon>Labriformes</taxon>
        <taxon>Labridae</taxon>
        <taxon>Labrus</taxon>
    </lineage>
</organism>
<dbReference type="PROSITE" id="PS00134">
    <property type="entry name" value="TRYPSIN_HIS"/>
    <property type="match status" value="1"/>
</dbReference>
<dbReference type="InterPro" id="IPR043504">
    <property type="entry name" value="Peptidase_S1_PA_chymotrypsin"/>
</dbReference>
<keyword evidence="4" id="KW-1015">Disulfide bond</keyword>
<accession>A0A3Q3MKB2</accession>
<sequence length="311" mass="34338">MCSCSCVVWLLCCVLSCCCVLLLLLYCGTRPYRSSRIVGGQASREGEWPWQVSLHIKGQGHTCGASVLSNRWLITAAHCATQWEALLGLHVQSQTSEWTVRRNIQQIIAHPDYNFLTYDNDIALMELDSNVTLNQNIWPICLPSPTYDFPAGLAAWITGWGATREGGLAAKILQKAEVRIINSTVCKSLMKDDVTDRMLCAGLLKGGVDACQGDSGGPLSVTGPSGRVFIAGVVSWGDGCARRNKPGVYTRVTKYRNWIKEKSGIFSCCSAPYSCCLCYTSCCFDECIYFLSSFSHILVCLRFYRHMFSLG</sequence>
<dbReference type="SMART" id="SM00020">
    <property type="entry name" value="Tryp_SPc"/>
    <property type="match status" value="1"/>
</dbReference>
<dbReference type="PANTHER" id="PTHR24252:SF17">
    <property type="entry name" value="SUPPRESSOR OF TUMORIGENICITY 14 PROTEIN HOMOLOG-RELATED"/>
    <property type="match status" value="1"/>
</dbReference>
<dbReference type="InterPro" id="IPR009003">
    <property type="entry name" value="Peptidase_S1_PA"/>
</dbReference>
<reference evidence="8" key="1">
    <citation type="submission" date="2025-08" db="UniProtKB">
        <authorList>
            <consortium name="Ensembl"/>
        </authorList>
    </citation>
    <scope>IDENTIFICATION</scope>
</reference>
<dbReference type="PROSITE" id="PS00135">
    <property type="entry name" value="TRYPSIN_SER"/>
    <property type="match status" value="1"/>
</dbReference>
<keyword evidence="1 5" id="KW-0645">Protease</keyword>
<evidence type="ECO:0000256" key="3">
    <source>
        <dbReference type="ARBA" id="ARBA00022825"/>
    </source>
</evidence>
<dbReference type="CDD" id="cd00190">
    <property type="entry name" value="Tryp_SPc"/>
    <property type="match status" value="1"/>
</dbReference>
<keyword evidence="6" id="KW-0732">Signal</keyword>
<proteinExistence type="predicted"/>
<dbReference type="GeneTree" id="ENSGT00940000164481"/>
<dbReference type="InterPro" id="IPR033116">
    <property type="entry name" value="TRYPSIN_SER"/>
</dbReference>
<keyword evidence="2 5" id="KW-0378">Hydrolase</keyword>
<dbReference type="InterPro" id="IPR018114">
    <property type="entry name" value="TRYPSIN_HIS"/>
</dbReference>
<evidence type="ECO:0000256" key="6">
    <source>
        <dbReference type="SAM" id="SignalP"/>
    </source>
</evidence>
<reference evidence="8" key="2">
    <citation type="submission" date="2025-09" db="UniProtKB">
        <authorList>
            <consortium name="Ensembl"/>
        </authorList>
    </citation>
    <scope>IDENTIFICATION</scope>
</reference>
<dbReference type="Pfam" id="PF00089">
    <property type="entry name" value="Trypsin"/>
    <property type="match status" value="1"/>
</dbReference>
<dbReference type="Gene3D" id="2.40.10.10">
    <property type="entry name" value="Trypsin-like serine proteases"/>
    <property type="match status" value="2"/>
</dbReference>
<dbReference type="FunFam" id="2.40.10.10:FF:000003">
    <property type="entry name" value="Transmembrane serine protease 3"/>
    <property type="match status" value="1"/>
</dbReference>
<dbReference type="InterPro" id="IPR001254">
    <property type="entry name" value="Trypsin_dom"/>
</dbReference>
<dbReference type="PROSITE" id="PS50240">
    <property type="entry name" value="TRYPSIN_DOM"/>
    <property type="match status" value="1"/>
</dbReference>